<reference evidence="6 7" key="1">
    <citation type="submission" date="2018-08" db="EMBL/GenBank/DDBJ databases">
        <title>Sequencing the genomes of 1000 actinobacteria strains.</title>
        <authorList>
            <person name="Klenk H.-P."/>
        </authorList>
    </citation>
    <scope>NUCLEOTIDE SEQUENCE [LARGE SCALE GENOMIC DNA]</scope>
    <source>
        <strain evidence="6 7">DSM 43927</strain>
    </source>
</reference>
<feature type="domain" description="Nudix hydrolase" evidence="5">
    <location>
        <begin position="76"/>
        <end position="202"/>
    </location>
</feature>
<keyword evidence="7" id="KW-1185">Reference proteome</keyword>
<dbReference type="InterPro" id="IPR020084">
    <property type="entry name" value="NUDIX_hydrolase_CS"/>
</dbReference>
<dbReference type="RefSeq" id="WP_116022586.1">
    <property type="nucleotide sequence ID" value="NZ_QTTT01000001.1"/>
</dbReference>
<organism evidence="6 7">
    <name type="scientific">Thermomonospora umbrina</name>
    <dbReference type="NCBI Taxonomy" id="111806"/>
    <lineage>
        <taxon>Bacteria</taxon>
        <taxon>Bacillati</taxon>
        <taxon>Actinomycetota</taxon>
        <taxon>Actinomycetes</taxon>
        <taxon>Streptosporangiales</taxon>
        <taxon>Thermomonosporaceae</taxon>
        <taxon>Thermomonospora</taxon>
    </lineage>
</organism>
<evidence type="ECO:0000259" key="5">
    <source>
        <dbReference type="PROSITE" id="PS51462"/>
    </source>
</evidence>
<evidence type="ECO:0000256" key="4">
    <source>
        <dbReference type="RuleBase" id="RU003476"/>
    </source>
</evidence>
<dbReference type="GO" id="GO:0016462">
    <property type="term" value="F:pyrophosphatase activity"/>
    <property type="evidence" value="ECO:0007669"/>
    <property type="project" value="UniProtKB-ARBA"/>
</dbReference>
<keyword evidence="3 4" id="KW-0378">Hydrolase</keyword>
<dbReference type="Proteomes" id="UP000256661">
    <property type="component" value="Unassembled WGS sequence"/>
</dbReference>
<dbReference type="PANTHER" id="PTHR11839">
    <property type="entry name" value="UDP/ADP-SUGAR PYROPHOSPHATASE"/>
    <property type="match status" value="1"/>
</dbReference>
<name>A0A3D9SWT8_9ACTN</name>
<dbReference type="OrthoDB" id="9806150at2"/>
<evidence type="ECO:0000313" key="7">
    <source>
        <dbReference type="Proteomes" id="UP000256661"/>
    </source>
</evidence>
<dbReference type="PROSITE" id="PS00893">
    <property type="entry name" value="NUDIX_BOX"/>
    <property type="match status" value="1"/>
</dbReference>
<dbReference type="InterPro" id="IPR000086">
    <property type="entry name" value="NUDIX_hydrolase_dom"/>
</dbReference>
<proteinExistence type="inferred from homology"/>
<evidence type="ECO:0000313" key="6">
    <source>
        <dbReference type="EMBL" id="REE97034.1"/>
    </source>
</evidence>
<dbReference type="GO" id="GO:0005829">
    <property type="term" value="C:cytosol"/>
    <property type="evidence" value="ECO:0007669"/>
    <property type="project" value="TreeGrafter"/>
</dbReference>
<dbReference type="InterPro" id="IPR015797">
    <property type="entry name" value="NUDIX_hydrolase-like_dom_sf"/>
</dbReference>
<comment type="caution">
    <text evidence="6">The sequence shown here is derived from an EMBL/GenBank/DDBJ whole genome shotgun (WGS) entry which is preliminary data.</text>
</comment>
<accession>A0A3D9SWT8</accession>
<dbReference type="PROSITE" id="PS51462">
    <property type="entry name" value="NUDIX"/>
    <property type="match status" value="1"/>
</dbReference>
<dbReference type="PANTHER" id="PTHR11839:SF18">
    <property type="entry name" value="NUDIX HYDROLASE DOMAIN-CONTAINING PROTEIN"/>
    <property type="match status" value="1"/>
</dbReference>
<dbReference type="AlphaFoldDB" id="A0A3D9SWT8"/>
<dbReference type="EMBL" id="QTTT01000001">
    <property type="protein sequence ID" value="REE97034.1"/>
    <property type="molecule type" value="Genomic_DNA"/>
</dbReference>
<sequence length="218" mass="24276">MSDPSDEVRAYETLRAERPDLFKNPPDAATEILPDYPPDQGPFGVRYRDPYVTVVRDPVRFHDGRLGGHFRLLHTAGQAGAAILPVHDGRVILISHFRHATRRWHWEIPRGFSHPGEAPEETAHRELTEELGTTATHLEPLGRVHVDTGLCANSTHLFWAALDTPPALTGNEGIERYAALTPTDLTALQSHGDLTDSFTLAALLNTHHRHLPPFDHPT</sequence>
<protein>
    <submittedName>
        <fullName evidence="6">ADP-ribose pyrophosphatase</fullName>
    </submittedName>
</protein>
<dbReference type="GO" id="GO:0019693">
    <property type="term" value="P:ribose phosphate metabolic process"/>
    <property type="evidence" value="ECO:0007669"/>
    <property type="project" value="TreeGrafter"/>
</dbReference>
<evidence type="ECO:0000256" key="2">
    <source>
        <dbReference type="ARBA" id="ARBA00005582"/>
    </source>
</evidence>
<dbReference type="Pfam" id="PF00293">
    <property type="entry name" value="NUDIX"/>
    <property type="match status" value="1"/>
</dbReference>
<dbReference type="Gene3D" id="3.90.79.10">
    <property type="entry name" value="Nucleoside Triphosphate Pyrophosphohydrolase"/>
    <property type="match status" value="1"/>
</dbReference>
<dbReference type="SUPFAM" id="SSF55811">
    <property type="entry name" value="Nudix"/>
    <property type="match status" value="1"/>
</dbReference>
<dbReference type="InterPro" id="IPR020476">
    <property type="entry name" value="Nudix_hydrolase"/>
</dbReference>
<gene>
    <name evidence="6" type="ORF">DFJ69_2489</name>
</gene>
<comment type="cofactor">
    <cofactor evidence="1">
        <name>Mg(2+)</name>
        <dbReference type="ChEBI" id="CHEBI:18420"/>
    </cofactor>
</comment>
<evidence type="ECO:0000256" key="3">
    <source>
        <dbReference type="ARBA" id="ARBA00022801"/>
    </source>
</evidence>
<comment type="similarity">
    <text evidence="2 4">Belongs to the Nudix hydrolase family.</text>
</comment>
<dbReference type="CDD" id="cd03424">
    <property type="entry name" value="NUDIX_ADPRase_Nudt5_UGPPase_Nudt14"/>
    <property type="match status" value="1"/>
</dbReference>
<dbReference type="PRINTS" id="PR00502">
    <property type="entry name" value="NUDIXFAMILY"/>
</dbReference>
<evidence type="ECO:0000256" key="1">
    <source>
        <dbReference type="ARBA" id="ARBA00001946"/>
    </source>
</evidence>
<dbReference type="GO" id="GO:0006753">
    <property type="term" value="P:nucleoside phosphate metabolic process"/>
    <property type="evidence" value="ECO:0007669"/>
    <property type="project" value="TreeGrafter"/>
</dbReference>